<evidence type="ECO:0000256" key="12">
    <source>
        <dbReference type="ARBA" id="ARBA00023288"/>
    </source>
</evidence>
<evidence type="ECO:0000256" key="3">
    <source>
        <dbReference type="ARBA" id="ARBA00010142"/>
    </source>
</evidence>
<dbReference type="GO" id="GO:0008360">
    <property type="term" value="P:regulation of cell shape"/>
    <property type="evidence" value="ECO:0007669"/>
    <property type="project" value="Ensembl"/>
</dbReference>
<dbReference type="SMART" id="SM00176">
    <property type="entry name" value="RAN"/>
    <property type="match status" value="1"/>
</dbReference>
<dbReference type="GO" id="GO:0030010">
    <property type="term" value="P:establishment of cell polarity"/>
    <property type="evidence" value="ECO:0000318"/>
    <property type="project" value="GO_Central"/>
</dbReference>
<dbReference type="GO" id="GO:0003924">
    <property type="term" value="F:GTPase activity"/>
    <property type="evidence" value="ECO:0000318"/>
    <property type="project" value="GO_Central"/>
</dbReference>
<dbReference type="GO" id="GO:0006897">
    <property type="term" value="P:endocytosis"/>
    <property type="evidence" value="ECO:0000318"/>
    <property type="project" value="GO_Central"/>
</dbReference>
<dbReference type="GeneTree" id="ENSGT00940000156644"/>
<evidence type="ECO:0000256" key="10">
    <source>
        <dbReference type="ARBA" id="ARBA00023136"/>
    </source>
</evidence>
<feature type="compositionally biased region" description="Basic residues" evidence="13">
    <location>
        <begin position="18"/>
        <end position="27"/>
    </location>
</feature>
<dbReference type="OMA" id="WVLEIRR"/>
<proteinExistence type="inferred from homology"/>
<keyword evidence="7" id="KW-0547">Nucleotide-binding</keyword>
<dbReference type="GO" id="GO:0120183">
    <property type="term" value="P:positive regulation of focal adhesion disassembly"/>
    <property type="evidence" value="ECO:0007669"/>
    <property type="project" value="Ensembl"/>
</dbReference>
<evidence type="ECO:0000256" key="6">
    <source>
        <dbReference type="ARBA" id="ARBA00022723"/>
    </source>
</evidence>
<dbReference type="InterPro" id="IPR003578">
    <property type="entry name" value="Small_GTPase_Rho"/>
</dbReference>
<name>A0A6I8P4H5_ORNAN</name>
<comment type="cofactor">
    <cofactor evidence="1">
        <name>Mg(2+)</name>
        <dbReference type="ChEBI" id="CHEBI:18420"/>
    </cofactor>
</comment>
<dbReference type="GO" id="GO:0005925">
    <property type="term" value="C:focal adhesion"/>
    <property type="evidence" value="ECO:0007669"/>
    <property type="project" value="Ensembl"/>
</dbReference>
<reference evidence="14" key="2">
    <citation type="submission" date="2025-09" db="UniProtKB">
        <authorList>
            <consortium name="Ensembl"/>
        </authorList>
    </citation>
    <scope>IDENTIFICATION</scope>
    <source>
        <strain evidence="14">Glennie</strain>
    </source>
</reference>
<keyword evidence="5" id="KW-0597">Phosphoprotein</keyword>
<dbReference type="SMART" id="SM00174">
    <property type="entry name" value="RHO"/>
    <property type="match status" value="1"/>
</dbReference>
<keyword evidence="6" id="KW-0479">Metal-binding</keyword>
<keyword evidence="11" id="KW-0564">Palmitate</keyword>
<dbReference type="PROSITE" id="PS51419">
    <property type="entry name" value="RAB"/>
    <property type="match status" value="1"/>
</dbReference>
<feature type="compositionally biased region" description="Basic and acidic residues" evidence="13">
    <location>
        <begin position="1"/>
        <end position="11"/>
    </location>
</feature>
<dbReference type="PRINTS" id="PR00449">
    <property type="entry name" value="RASTRNSFRMNG"/>
</dbReference>
<dbReference type="SMART" id="SM00175">
    <property type="entry name" value="RAB"/>
    <property type="match status" value="1"/>
</dbReference>
<feature type="compositionally biased region" description="Basic residues" evidence="13">
    <location>
        <begin position="35"/>
        <end position="44"/>
    </location>
</feature>
<dbReference type="Bgee" id="ENSOANG00000045167">
    <property type="expression patterns" value="Expressed in liver and 7 other cell types or tissues"/>
</dbReference>
<evidence type="ECO:0000313" key="15">
    <source>
        <dbReference type="Proteomes" id="UP000002279"/>
    </source>
</evidence>
<dbReference type="GO" id="GO:0019901">
    <property type="term" value="F:protein kinase binding"/>
    <property type="evidence" value="ECO:0000318"/>
    <property type="project" value="GO_Central"/>
</dbReference>
<evidence type="ECO:0000256" key="4">
    <source>
        <dbReference type="ARBA" id="ARBA00022475"/>
    </source>
</evidence>
<dbReference type="GO" id="GO:0007015">
    <property type="term" value="P:actin filament organization"/>
    <property type="evidence" value="ECO:0000318"/>
    <property type="project" value="GO_Central"/>
</dbReference>
<keyword evidence="12" id="KW-0449">Lipoprotein</keyword>
<evidence type="ECO:0000256" key="2">
    <source>
        <dbReference type="ARBA" id="ARBA00004342"/>
    </source>
</evidence>
<organism evidence="14 15">
    <name type="scientific">Ornithorhynchus anatinus</name>
    <name type="common">Duckbill platypus</name>
    <dbReference type="NCBI Taxonomy" id="9258"/>
    <lineage>
        <taxon>Eukaryota</taxon>
        <taxon>Metazoa</taxon>
        <taxon>Chordata</taxon>
        <taxon>Craniata</taxon>
        <taxon>Vertebrata</taxon>
        <taxon>Euteleostomi</taxon>
        <taxon>Mammalia</taxon>
        <taxon>Monotremata</taxon>
        <taxon>Ornithorhynchidae</taxon>
        <taxon>Ornithorhynchus</taxon>
    </lineage>
</organism>
<dbReference type="GO" id="GO:0046872">
    <property type="term" value="F:metal ion binding"/>
    <property type="evidence" value="ECO:0007669"/>
    <property type="project" value="UniProtKB-KW"/>
</dbReference>
<dbReference type="InParanoid" id="A0A6I8P4H5"/>
<evidence type="ECO:0000256" key="1">
    <source>
        <dbReference type="ARBA" id="ARBA00001946"/>
    </source>
</evidence>
<dbReference type="FunCoup" id="A0A6I8P4H5">
    <property type="interactions" value="625"/>
</dbReference>
<gene>
    <name evidence="14" type="primary">RHOU</name>
</gene>
<dbReference type="PROSITE" id="PS51421">
    <property type="entry name" value="RAS"/>
    <property type="match status" value="1"/>
</dbReference>
<dbReference type="Pfam" id="PF00071">
    <property type="entry name" value="Ras"/>
    <property type="match status" value="1"/>
</dbReference>
<dbReference type="Gene3D" id="3.40.50.300">
    <property type="entry name" value="P-loop containing nucleotide triphosphate hydrolases"/>
    <property type="match status" value="1"/>
</dbReference>
<keyword evidence="4" id="KW-1003">Cell membrane</keyword>
<dbReference type="InterPro" id="IPR005225">
    <property type="entry name" value="Small_GTP-bd"/>
</dbReference>
<dbReference type="FunFam" id="3.40.50.300:FF:000561">
    <property type="entry name" value="rho-related GTP-binding protein RhoV"/>
    <property type="match status" value="1"/>
</dbReference>
<dbReference type="InterPro" id="IPR027417">
    <property type="entry name" value="P-loop_NTPase"/>
</dbReference>
<evidence type="ECO:0000256" key="7">
    <source>
        <dbReference type="ARBA" id="ARBA00022741"/>
    </source>
</evidence>
<comment type="subcellular location">
    <subcellularLocation>
        <location evidence="2">Cell membrane</location>
        <topology evidence="2">Lipid-anchor</topology>
        <orientation evidence="2">Cytoplasmic side</orientation>
    </subcellularLocation>
</comment>
<feature type="region of interest" description="Disordered" evidence="13">
    <location>
        <begin position="323"/>
        <end position="343"/>
    </location>
</feature>
<dbReference type="GO" id="GO:0007264">
    <property type="term" value="P:small GTPase-mediated signal transduction"/>
    <property type="evidence" value="ECO:0007669"/>
    <property type="project" value="InterPro"/>
</dbReference>
<dbReference type="GO" id="GO:0005886">
    <property type="term" value="C:plasma membrane"/>
    <property type="evidence" value="ECO:0000318"/>
    <property type="project" value="GO_Central"/>
</dbReference>
<keyword evidence="9" id="KW-0342">GTP-binding</keyword>
<dbReference type="InterPro" id="IPR001806">
    <property type="entry name" value="Small_GTPase"/>
</dbReference>
<evidence type="ECO:0000256" key="11">
    <source>
        <dbReference type="ARBA" id="ARBA00023139"/>
    </source>
</evidence>
<dbReference type="PROSITE" id="PS51420">
    <property type="entry name" value="RHO"/>
    <property type="match status" value="1"/>
</dbReference>
<dbReference type="SUPFAM" id="SSF52540">
    <property type="entry name" value="P-loop containing nucleoside triphosphate hydrolases"/>
    <property type="match status" value="1"/>
</dbReference>
<keyword evidence="15" id="KW-1185">Reference proteome</keyword>
<dbReference type="GO" id="GO:0030674">
    <property type="term" value="F:protein-macromolecule adaptor activity"/>
    <property type="evidence" value="ECO:0007669"/>
    <property type="project" value="Ensembl"/>
</dbReference>
<reference evidence="14" key="1">
    <citation type="submission" date="2025-08" db="UniProtKB">
        <authorList>
            <consortium name="Ensembl"/>
        </authorList>
    </citation>
    <scope>IDENTIFICATION</scope>
    <source>
        <strain evidence="14">Glennie</strain>
    </source>
</reference>
<evidence type="ECO:0000256" key="5">
    <source>
        <dbReference type="ARBA" id="ARBA00022553"/>
    </source>
</evidence>
<dbReference type="AlphaFoldDB" id="A0A6I8P4H5"/>
<comment type="similarity">
    <text evidence="3">Belongs to the small GTPase superfamily. Rho family.</text>
</comment>
<keyword evidence="10" id="KW-0472">Membrane</keyword>
<evidence type="ECO:0000256" key="13">
    <source>
        <dbReference type="SAM" id="MobiDB-lite"/>
    </source>
</evidence>
<evidence type="ECO:0000313" key="14">
    <source>
        <dbReference type="Ensembl" id="ENSOANP00000047873.1"/>
    </source>
</evidence>
<evidence type="ECO:0000256" key="8">
    <source>
        <dbReference type="ARBA" id="ARBA00022842"/>
    </source>
</evidence>
<dbReference type="SMART" id="SM00173">
    <property type="entry name" value="RAS"/>
    <property type="match status" value="1"/>
</dbReference>
<evidence type="ECO:0000256" key="9">
    <source>
        <dbReference type="ARBA" id="ARBA00023134"/>
    </source>
</evidence>
<dbReference type="Proteomes" id="UP000002279">
    <property type="component" value="Unplaced"/>
</dbReference>
<feature type="region of interest" description="Disordered" evidence="13">
    <location>
        <begin position="1"/>
        <end position="44"/>
    </location>
</feature>
<keyword evidence="8" id="KW-0460">Magnesium</keyword>
<dbReference type="GO" id="GO:0005525">
    <property type="term" value="F:GTP binding"/>
    <property type="evidence" value="ECO:0000318"/>
    <property type="project" value="GO_Central"/>
</dbReference>
<sequence>MGGGREGKPREGQGAAGRGRRARRGTLCHREAAGRRPRPRPRPRRAALQLLLLLPLLPHLPRAWRRAVRAGGCRSGSGSVRPSVLPSFLPSLSSSPGPMPPDQRAHPYLGQAGPAACQVPPVPPRRLRRGPGTDPAAAAAAAGLKCVLVGDGAVGKTSLVVSYTTNGYPTHYIPTAFDNFSAVVSVDGRPVRLQLCDTAGQDEFDKLRPLCYAHADVFLLCFSVVSPASFQNIREKWVPEVRRHCPGAPVVLVGTQSDLRQDVGVLIELDRGREKPVAGRAARLCADEVGAAAYVECSALTQKNLKEVFDAAILAGIRFSDAQQQHQHQQQPPKKAKSRTPDKMKTLSKAWWKKYCCLA</sequence>
<dbReference type="GO" id="GO:0007165">
    <property type="term" value="P:signal transduction"/>
    <property type="evidence" value="ECO:0000318"/>
    <property type="project" value="GO_Central"/>
</dbReference>
<dbReference type="Ensembl" id="ENSOANT00000071397.1">
    <property type="protein sequence ID" value="ENSOANP00000047873.1"/>
    <property type="gene ID" value="ENSOANG00000045167.1"/>
</dbReference>
<dbReference type="NCBIfam" id="TIGR00231">
    <property type="entry name" value="small_GTP"/>
    <property type="match status" value="1"/>
</dbReference>
<accession>A0A6I8P4H5</accession>
<dbReference type="CDD" id="cd04130">
    <property type="entry name" value="Wrch_1"/>
    <property type="match status" value="1"/>
</dbReference>
<protein>
    <submittedName>
        <fullName evidence="14">Ras homolog family member U</fullName>
    </submittedName>
</protein>
<dbReference type="PANTHER" id="PTHR24072">
    <property type="entry name" value="RHO FAMILY GTPASE"/>
    <property type="match status" value="1"/>
</dbReference>